<gene>
    <name evidence="2" type="ORF">ALP23_05339</name>
</gene>
<dbReference type="AlphaFoldDB" id="A0A3M5WV00"/>
<feature type="region of interest" description="Disordered" evidence="1">
    <location>
        <begin position="524"/>
        <end position="637"/>
    </location>
</feature>
<comment type="caution">
    <text evidence="2">The sequence shown here is derived from an EMBL/GenBank/DDBJ whole genome shotgun (WGS) entry which is preliminary data.</text>
</comment>
<dbReference type="EMBL" id="RBUG01000055">
    <property type="protein sequence ID" value="RMU74286.1"/>
    <property type="molecule type" value="Genomic_DNA"/>
</dbReference>
<sequence>MQTVRVGVSQDADLAVTQLADIGCAGVNPDGHGNVVDFLTGEHFAAIDFPGVEDFAAQRQDRLELLVASLLGGTAGRITLDQKQFGACRVLSGTVGQLARQCRPLGDALALDLLARLEAPTGVVDRQIGQLQAQLGVRVEPQAERILDHAGDERRRFTGRQTFLGLPGELRLLHFHRQDEGNAFPDVFRGQLHTTRQQVAELAELAHGIQQTLAQAVHVGAALRGRDQVDVAFLNAVTPFGQPQQRPVDRFLVTGEAAAERLVRQAQELGDRVLQVGAQAVFVMPLDFLAAGFVFEADQQARAQNCLGLEHMLETADRKLRCIEILRIGGEIDAGPGVALADGADDRQFGGLVAVSEGHLIFVAITLDPHPNLSGQRVDHGNAHAVQAAGELIVLVGELAACVKLGEDQLDAGHAFFRVDVHRHAAAVVGHLERIVGMKDDLYRTRMAGQGFVDAVVDDFLSQVVGPRGVGVHARTFTNRIEAREDFDGVCVIRASAGIGHGFSISIFHGISGVQCSCIHVTGHRSPTAPTDRSSATDRGQIRQRSAVLACARQSPESCGRRPPEYARRSCGKTSRHDDNRASRHRSATTPETAADPAARVPPARPAPEYGLRSTATARRCTGSVARRETRRTADAD</sequence>
<protein>
    <submittedName>
        <fullName evidence="2">Uncharacterized protein</fullName>
    </submittedName>
</protein>
<evidence type="ECO:0000313" key="2">
    <source>
        <dbReference type="EMBL" id="RMU74286.1"/>
    </source>
</evidence>
<accession>A0A3M5WV00</accession>
<evidence type="ECO:0000313" key="3">
    <source>
        <dbReference type="Proteomes" id="UP000271152"/>
    </source>
</evidence>
<dbReference type="Proteomes" id="UP000271152">
    <property type="component" value="Unassembled WGS sequence"/>
</dbReference>
<feature type="compositionally biased region" description="Low complexity" evidence="1">
    <location>
        <begin position="588"/>
        <end position="602"/>
    </location>
</feature>
<feature type="compositionally biased region" description="Basic and acidic residues" evidence="1">
    <location>
        <begin position="626"/>
        <end position="637"/>
    </location>
</feature>
<organism evidence="2 3">
    <name type="scientific">Pseudomonas syringae pv. apii</name>
    <dbReference type="NCBI Taxonomy" id="81036"/>
    <lineage>
        <taxon>Bacteria</taxon>
        <taxon>Pseudomonadati</taxon>
        <taxon>Pseudomonadota</taxon>
        <taxon>Gammaproteobacteria</taxon>
        <taxon>Pseudomonadales</taxon>
        <taxon>Pseudomonadaceae</taxon>
        <taxon>Pseudomonas</taxon>
    </lineage>
</organism>
<reference evidence="2 3" key="1">
    <citation type="submission" date="2018-08" db="EMBL/GenBank/DDBJ databases">
        <title>Recombination of ecologically and evolutionarily significant loci maintains genetic cohesion in the Pseudomonas syringae species complex.</title>
        <authorList>
            <person name="Dillon M."/>
            <person name="Thakur S."/>
            <person name="Almeida R.N.D."/>
            <person name="Weir B.S."/>
            <person name="Guttman D.S."/>
        </authorList>
    </citation>
    <scope>NUCLEOTIDE SEQUENCE [LARGE SCALE GENOMIC DNA]</scope>
    <source>
        <strain evidence="2 3">ICMP 11947</strain>
    </source>
</reference>
<proteinExistence type="predicted"/>
<name>A0A3M5WV00_9PSED</name>
<feature type="compositionally biased region" description="Polar residues" evidence="1">
    <location>
        <begin position="528"/>
        <end position="538"/>
    </location>
</feature>
<feature type="compositionally biased region" description="Basic and acidic residues" evidence="1">
    <location>
        <begin position="559"/>
        <end position="568"/>
    </location>
</feature>
<evidence type="ECO:0000256" key="1">
    <source>
        <dbReference type="SAM" id="MobiDB-lite"/>
    </source>
</evidence>